<dbReference type="GO" id="GO:0017025">
    <property type="term" value="F:TBP-class protein binding"/>
    <property type="evidence" value="ECO:0007669"/>
    <property type="project" value="InterPro"/>
</dbReference>
<dbReference type="GO" id="GO:0097550">
    <property type="term" value="C:transcription preinitiation complex"/>
    <property type="evidence" value="ECO:0007669"/>
    <property type="project" value="TreeGrafter"/>
</dbReference>
<keyword evidence="9" id="KW-0175">Coiled coil</keyword>
<dbReference type="InterPro" id="IPR000812">
    <property type="entry name" value="TFIIB"/>
</dbReference>
<dbReference type="GO" id="GO:0005634">
    <property type="term" value="C:nucleus"/>
    <property type="evidence" value="ECO:0007669"/>
    <property type="project" value="UniProtKB-SubCell"/>
</dbReference>
<evidence type="ECO:0000256" key="1">
    <source>
        <dbReference type="ARBA" id="ARBA00004123"/>
    </source>
</evidence>
<proteinExistence type="inferred from homology"/>
<keyword evidence="3" id="KW-0479">Metal-binding</keyword>
<reference evidence="14" key="1">
    <citation type="submission" date="2022-11" db="UniProtKB">
        <authorList>
            <consortium name="WormBaseParasite"/>
        </authorList>
    </citation>
    <scope>IDENTIFICATION</scope>
</reference>
<dbReference type="InterPro" id="IPR011665">
    <property type="entry name" value="BRF1_TBP-bd_dom"/>
</dbReference>
<keyword evidence="13" id="KW-1185">Reference proteome</keyword>
<dbReference type="InterPro" id="IPR036915">
    <property type="entry name" value="Cyclin-like_sf"/>
</dbReference>
<evidence type="ECO:0000256" key="7">
    <source>
        <dbReference type="ARBA" id="ARBA00023163"/>
    </source>
</evidence>
<dbReference type="Pfam" id="PF00382">
    <property type="entry name" value="TFIIB"/>
    <property type="match status" value="1"/>
</dbReference>
<dbReference type="PANTHER" id="PTHR11618:SF4">
    <property type="entry name" value="TRANSCRIPTION FACTOR IIIB 90 KDA SUBUNIT"/>
    <property type="match status" value="1"/>
</dbReference>
<evidence type="ECO:0000313" key="14">
    <source>
        <dbReference type="WBParaSite" id="scaffold19257_cov177.g19171"/>
    </source>
</evidence>
<dbReference type="GO" id="GO:0070897">
    <property type="term" value="P:transcription preinitiation complex assembly"/>
    <property type="evidence" value="ECO:0007669"/>
    <property type="project" value="InterPro"/>
</dbReference>
<accession>A0A915LVH4</accession>
<dbReference type="AlphaFoldDB" id="A0A915LVH4"/>
<dbReference type="SUPFAM" id="SSF47954">
    <property type="entry name" value="Cyclin-like"/>
    <property type="match status" value="1"/>
</dbReference>
<evidence type="ECO:0000259" key="12">
    <source>
        <dbReference type="Pfam" id="PF07741"/>
    </source>
</evidence>
<dbReference type="PANTHER" id="PTHR11618">
    <property type="entry name" value="TRANSCRIPTION INITIATION FACTOR IIB-RELATED"/>
    <property type="match status" value="1"/>
</dbReference>
<dbReference type="Pfam" id="PF07741">
    <property type="entry name" value="BRF1"/>
    <property type="match status" value="1"/>
</dbReference>
<dbReference type="GO" id="GO:0000126">
    <property type="term" value="C:transcription factor TFIIIB complex"/>
    <property type="evidence" value="ECO:0007669"/>
    <property type="project" value="TreeGrafter"/>
</dbReference>
<evidence type="ECO:0000256" key="9">
    <source>
        <dbReference type="SAM" id="Coils"/>
    </source>
</evidence>
<sequence length="304" mass="34756">KRDWMSTGRRPTGICGAALLLASRAFNLNRSVADIVNIVHVSHGVVKRRLDEFANTPSGLLTIDEFNNVDLEESEDPPAFQESKKRMIEEEKRKRDEEKAADSAVNEFEPLRREFEVELQKRLKNSPYAKMIVGNIADQGVPELSKASCILRDEMMDTVFELAEEHSPSTSQQVERKINETIKSDSNNTEGDGNLDLTGIDDDEIDSYILTDTEASIKSKYWMARNSEHLQLMAEKRKIKEEAQNIKKEKTTTQPQRKKRKPNTNSALKKEASDPNEAMLQVIKEKNLSNKINYEILKKIEEEF</sequence>
<evidence type="ECO:0000313" key="13">
    <source>
        <dbReference type="Proteomes" id="UP000887561"/>
    </source>
</evidence>
<keyword evidence="5" id="KW-0862">Zinc</keyword>
<keyword evidence="6" id="KW-0805">Transcription regulation</keyword>
<keyword evidence="7" id="KW-0804">Transcription</keyword>
<dbReference type="Gene3D" id="1.20.5.650">
    <property type="entry name" value="Single helix bin"/>
    <property type="match status" value="1"/>
</dbReference>
<evidence type="ECO:0000256" key="2">
    <source>
        <dbReference type="ARBA" id="ARBA00010857"/>
    </source>
</evidence>
<protein>
    <submittedName>
        <fullName evidence="14">Uncharacterized protein</fullName>
    </submittedName>
</protein>
<dbReference type="InterPro" id="IPR013150">
    <property type="entry name" value="TFIIB_cyclin"/>
</dbReference>
<comment type="subcellular location">
    <subcellularLocation>
        <location evidence="1">Nucleus</location>
    </subcellularLocation>
</comment>
<organism evidence="13 14">
    <name type="scientific">Meloidogyne javanica</name>
    <name type="common">Root-knot nematode worm</name>
    <dbReference type="NCBI Taxonomy" id="6303"/>
    <lineage>
        <taxon>Eukaryota</taxon>
        <taxon>Metazoa</taxon>
        <taxon>Ecdysozoa</taxon>
        <taxon>Nematoda</taxon>
        <taxon>Chromadorea</taxon>
        <taxon>Rhabditida</taxon>
        <taxon>Tylenchina</taxon>
        <taxon>Tylenchomorpha</taxon>
        <taxon>Tylenchoidea</taxon>
        <taxon>Meloidogynidae</taxon>
        <taxon>Meloidogyninae</taxon>
        <taxon>Meloidogyne</taxon>
        <taxon>Meloidogyne incognita group</taxon>
    </lineage>
</organism>
<dbReference type="GO" id="GO:0008270">
    <property type="term" value="F:zinc ion binding"/>
    <property type="evidence" value="ECO:0007669"/>
    <property type="project" value="UniProtKB-KW"/>
</dbReference>
<evidence type="ECO:0000256" key="10">
    <source>
        <dbReference type="SAM" id="MobiDB-lite"/>
    </source>
</evidence>
<evidence type="ECO:0000259" key="11">
    <source>
        <dbReference type="Pfam" id="PF00382"/>
    </source>
</evidence>
<feature type="domain" description="Brf1 TBP-binding" evidence="12">
    <location>
        <begin position="199"/>
        <end position="300"/>
    </location>
</feature>
<evidence type="ECO:0000256" key="3">
    <source>
        <dbReference type="ARBA" id="ARBA00022723"/>
    </source>
</evidence>
<evidence type="ECO:0000256" key="8">
    <source>
        <dbReference type="ARBA" id="ARBA00023242"/>
    </source>
</evidence>
<name>A0A915LVH4_MELJA</name>
<feature type="coiled-coil region" evidence="9">
    <location>
        <begin position="80"/>
        <end position="107"/>
    </location>
</feature>
<feature type="domain" description="Transcription factor TFIIB cyclin-like" evidence="11">
    <location>
        <begin position="2"/>
        <end position="55"/>
    </location>
</feature>
<evidence type="ECO:0000256" key="4">
    <source>
        <dbReference type="ARBA" id="ARBA00022771"/>
    </source>
</evidence>
<dbReference type="GO" id="GO:0001006">
    <property type="term" value="F:RNA polymerase III type 3 promoter sequence-specific DNA binding"/>
    <property type="evidence" value="ECO:0007669"/>
    <property type="project" value="TreeGrafter"/>
</dbReference>
<dbReference type="GO" id="GO:0000995">
    <property type="term" value="F:RNA polymerase III general transcription initiation factor activity"/>
    <property type="evidence" value="ECO:0007669"/>
    <property type="project" value="TreeGrafter"/>
</dbReference>
<dbReference type="Proteomes" id="UP000887561">
    <property type="component" value="Unplaced"/>
</dbReference>
<dbReference type="Gene3D" id="1.10.472.10">
    <property type="entry name" value="Cyclin-like"/>
    <property type="match status" value="1"/>
</dbReference>
<keyword evidence="8" id="KW-0539">Nucleus</keyword>
<feature type="region of interest" description="Disordered" evidence="10">
    <location>
        <begin position="243"/>
        <end position="278"/>
    </location>
</feature>
<keyword evidence="4" id="KW-0863">Zinc-finger</keyword>
<comment type="similarity">
    <text evidence="2">Belongs to the TFIIB family.</text>
</comment>
<evidence type="ECO:0000256" key="5">
    <source>
        <dbReference type="ARBA" id="ARBA00022833"/>
    </source>
</evidence>
<dbReference type="WBParaSite" id="scaffold19257_cov177.g19171">
    <property type="protein sequence ID" value="scaffold19257_cov177.g19171"/>
    <property type="gene ID" value="scaffold19257_cov177.g19171"/>
</dbReference>
<evidence type="ECO:0000256" key="6">
    <source>
        <dbReference type="ARBA" id="ARBA00023015"/>
    </source>
</evidence>